<gene>
    <name evidence="1" type="ORF">EI981_27595</name>
</gene>
<dbReference type="Proteomes" id="UP000270678">
    <property type="component" value="Chromosome"/>
</dbReference>
<sequence length="353" mass="41029">MQFCKWILKFALALVIAGLLLCGLNVVVDPFGVFGDRILKWYSYDMVNNPRVAKIGYLDQYHGNYDSFIIGGSKSSSISPALLNKYYGDARFYSMLMYGGDFHDYEKTLYYIVDQYHPKNIVLHMSLQEIGHYHETRDEIKKSMHAKVMKESQFLFYLKYLTLNPVYAYEKLEAYGKRAIDSFEYSQIVPESGVYNKVRRDAEDLNDLDKYLEANPQFKHGFGKIETVALDKNVESLRRMKEYCEARGISFMMITGATYTLEMKSYNLEDLKEYWAKLASVTDFWDFTGYTPVSDEPRNFYDVMHYRNPIGVMMLGYIFNDPNVEVPPGFGHYTTKDNVAAHAEKVFTKPSEH</sequence>
<name>A0A3Q9IFE3_9BACL</name>
<reference evidence="2" key="1">
    <citation type="submission" date="2018-12" db="EMBL/GenBank/DDBJ databases">
        <title>Complete genome sequence of Paenibacillus sp. MBLB1234.</title>
        <authorList>
            <person name="Nam Y.-D."/>
            <person name="Kang J."/>
            <person name="Chung W.-H."/>
            <person name="Park Y.S."/>
        </authorList>
    </citation>
    <scope>NUCLEOTIDE SEQUENCE [LARGE SCALE GENOMIC DNA]</scope>
    <source>
        <strain evidence="2">MBLB1234</strain>
    </source>
</reference>
<dbReference type="KEGG" id="plut:EI981_27595"/>
<dbReference type="AlphaFoldDB" id="A0A3Q9IFE3"/>
<accession>A0A3Q9IFE3</accession>
<keyword evidence="2" id="KW-1185">Reference proteome</keyword>
<protein>
    <submittedName>
        <fullName evidence="1">Uncharacterized protein</fullName>
    </submittedName>
</protein>
<dbReference type="EMBL" id="CP034346">
    <property type="protein sequence ID" value="AZS17829.1"/>
    <property type="molecule type" value="Genomic_DNA"/>
</dbReference>
<dbReference type="OrthoDB" id="9778320at2"/>
<organism evidence="1 2">
    <name type="scientific">Paenibacillus lutimineralis</name>
    <dbReference type="NCBI Taxonomy" id="2707005"/>
    <lineage>
        <taxon>Bacteria</taxon>
        <taxon>Bacillati</taxon>
        <taxon>Bacillota</taxon>
        <taxon>Bacilli</taxon>
        <taxon>Bacillales</taxon>
        <taxon>Paenibacillaceae</taxon>
        <taxon>Paenibacillus</taxon>
    </lineage>
</organism>
<evidence type="ECO:0000313" key="1">
    <source>
        <dbReference type="EMBL" id="AZS17829.1"/>
    </source>
</evidence>
<proteinExistence type="predicted"/>
<dbReference type="RefSeq" id="WP_127003752.1">
    <property type="nucleotide sequence ID" value="NZ_CP034346.1"/>
</dbReference>
<evidence type="ECO:0000313" key="2">
    <source>
        <dbReference type="Proteomes" id="UP000270678"/>
    </source>
</evidence>